<keyword evidence="4 5" id="KW-0472">Membrane</keyword>
<evidence type="ECO:0000256" key="5">
    <source>
        <dbReference type="SAM" id="Phobius"/>
    </source>
</evidence>
<dbReference type="RefSeq" id="WP_051790296.1">
    <property type="nucleotide sequence ID" value="NZ_AWQU01000081.1"/>
</dbReference>
<dbReference type="EMBL" id="AWQU01000081">
    <property type="protein sequence ID" value="KFB07477.1"/>
    <property type="molecule type" value="Genomic_DNA"/>
</dbReference>
<evidence type="ECO:0000256" key="1">
    <source>
        <dbReference type="ARBA" id="ARBA00004141"/>
    </source>
</evidence>
<evidence type="ECO:0000256" key="2">
    <source>
        <dbReference type="ARBA" id="ARBA00022692"/>
    </source>
</evidence>
<keyword evidence="7" id="KW-1185">Reference proteome</keyword>
<keyword evidence="3 5" id="KW-1133">Transmembrane helix</keyword>
<evidence type="ECO:0000256" key="4">
    <source>
        <dbReference type="ARBA" id="ARBA00023136"/>
    </source>
</evidence>
<organism evidence="6 7">
    <name type="scientific">Malacoplasma iowae DK-CPA</name>
    <dbReference type="NCBI Taxonomy" id="1394179"/>
    <lineage>
        <taxon>Bacteria</taxon>
        <taxon>Bacillati</taxon>
        <taxon>Mycoplasmatota</taxon>
        <taxon>Mycoplasmoidales</taxon>
        <taxon>Mycoplasmoidaceae</taxon>
        <taxon>Malacoplasma</taxon>
    </lineage>
</organism>
<accession>A0A084U3E1</accession>
<evidence type="ECO:0000256" key="3">
    <source>
        <dbReference type="ARBA" id="ARBA00022989"/>
    </source>
</evidence>
<evidence type="ECO:0000313" key="7">
    <source>
        <dbReference type="Proteomes" id="UP000028523"/>
    </source>
</evidence>
<dbReference type="InterPro" id="IPR003339">
    <property type="entry name" value="ABC/ECF_trnsptr_transmembrane"/>
</dbReference>
<dbReference type="GO" id="GO:0005886">
    <property type="term" value="C:plasma membrane"/>
    <property type="evidence" value="ECO:0007669"/>
    <property type="project" value="UniProtKB-ARBA"/>
</dbReference>
<proteinExistence type="predicted"/>
<dbReference type="AlphaFoldDB" id="A0A084U3E1"/>
<sequence length="386" mass="43828">MNTNGYIAGNSLIHRMNPSLKFICCILFIVMIFIPFGFFFQIVLSIVVISIYFIAKLPIKKLVNIFKSILVMMVLLTLINWFSYKGPGVIFNFEDNVHLLFQPKFANTTIIDGKTFLQGYMWGGHFVTGSLPADIGINTVIKTDQTLTFNNGFAVIKPEMLMENKSFNDVVTLLSKHYKVVSSVENNNLYLYLYTTNWYGFSSFAITLMLYVSIKVLLMIVVVTILTSTTSSVELTYALEDILNPLRIFRLPITIWSTTIALGIRFIPSLLDESNRILKAQASRGLDFVNGNYIDKLQSLSSLIVPLFSIAFKKTDELANAMEARGYDPNQTRTRYRDYKIHLGDWIFFAFMCMLLGFFISMIALGKVVYITPLGLLDAIIMFGKN</sequence>
<comment type="caution">
    <text evidence="6">The sequence shown here is derived from an EMBL/GenBank/DDBJ whole genome shotgun (WGS) entry which is preliminary data.</text>
</comment>
<protein>
    <submittedName>
        <fullName evidence="6">ABC cobalt transporter permease subunit</fullName>
    </submittedName>
</protein>
<gene>
    <name evidence="6" type="primary">cbiQ</name>
    <name evidence="6" type="ORF">P271_316</name>
</gene>
<keyword evidence="2 5" id="KW-0812">Transmembrane</keyword>
<dbReference type="Pfam" id="PF02361">
    <property type="entry name" value="CbiQ"/>
    <property type="match status" value="1"/>
</dbReference>
<comment type="subcellular location">
    <subcellularLocation>
        <location evidence="1">Membrane</location>
        <topology evidence="1">Multi-pass membrane protein</topology>
    </subcellularLocation>
</comment>
<reference evidence="6 7" key="1">
    <citation type="journal article" date="2014" name="PLoS ONE">
        <title>Reduction of Hydrogen Peroxide Accumulation and Toxicity by a Catalase from Mycoplasma iowae.</title>
        <authorList>
            <person name="Pritchard R.E."/>
            <person name="Prassinos A.J."/>
            <person name="Osborne J.D."/>
            <person name="Raviv Z."/>
            <person name="Balish M.F."/>
        </authorList>
    </citation>
    <scope>NUCLEOTIDE SEQUENCE [LARGE SCALE GENOMIC DNA]</scope>
    <source>
        <strain evidence="6 7">DK-CPA</strain>
    </source>
</reference>
<dbReference type="Proteomes" id="UP000028523">
    <property type="component" value="Unassembled WGS sequence"/>
</dbReference>
<dbReference type="CDD" id="cd16914">
    <property type="entry name" value="EcfT"/>
    <property type="match status" value="1"/>
</dbReference>
<feature type="transmembrane region" description="Helical" evidence="5">
    <location>
        <begin position="343"/>
        <end position="362"/>
    </location>
</feature>
<feature type="transmembrane region" description="Helical" evidence="5">
    <location>
        <begin position="65"/>
        <end position="84"/>
    </location>
</feature>
<dbReference type="PANTHER" id="PTHR33514">
    <property type="entry name" value="PROTEIN ABCI12, CHLOROPLASTIC"/>
    <property type="match status" value="1"/>
</dbReference>
<name>A0A084U3E1_MALIO</name>
<dbReference type="PANTHER" id="PTHR33514:SF13">
    <property type="entry name" value="PROTEIN ABCI12, CHLOROPLASTIC"/>
    <property type="match status" value="1"/>
</dbReference>
<evidence type="ECO:0000313" key="6">
    <source>
        <dbReference type="EMBL" id="KFB07477.1"/>
    </source>
</evidence>
<feature type="transmembrane region" description="Helical" evidence="5">
    <location>
        <begin position="20"/>
        <end position="53"/>
    </location>
</feature>